<evidence type="ECO:0000256" key="1">
    <source>
        <dbReference type="SAM" id="MobiDB-lite"/>
    </source>
</evidence>
<evidence type="ECO:0000313" key="3">
    <source>
        <dbReference type="Proteomes" id="UP000703269"/>
    </source>
</evidence>
<comment type="caution">
    <text evidence="2">The sequence shown here is derived from an EMBL/GenBank/DDBJ whole genome shotgun (WGS) entry which is preliminary data.</text>
</comment>
<keyword evidence="3" id="KW-1185">Reference proteome</keyword>
<name>A0A9P3LJY4_9APHY</name>
<dbReference type="AlphaFoldDB" id="A0A9P3LJY4"/>
<dbReference type="EMBL" id="BPQB01000077">
    <property type="protein sequence ID" value="GJE97825.1"/>
    <property type="molecule type" value="Genomic_DNA"/>
</dbReference>
<protein>
    <submittedName>
        <fullName evidence="2">Uncharacterized protein</fullName>
    </submittedName>
</protein>
<accession>A0A9P3LJY4</accession>
<sequence length="94" mass="10212">MERLAQHRSDIDVGGGSPIRRGQALSGRGLPPIDVAALTLGPGSRDSPTAYSLDRRDPQSSKRQCPSSRNRFPNVWSGGSWTRAHPAYKTSRPT</sequence>
<reference evidence="2 3" key="1">
    <citation type="submission" date="2021-08" db="EMBL/GenBank/DDBJ databases">
        <title>Draft Genome Sequence of Phanerochaete sordida strain YK-624.</title>
        <authorList>
            <person name="Mori T."/>
            <person name="Dohra H."/>
            <person name="Suzuki T."/>
            <person name="Kawagishi H."/>
            <person name="Hirai H."/>
        </authorList>
    </citation>
    <scope>NUCLEOTIDE SEQUENCE [LARGE SCALE GENOMIC DNA]</scope>
    <source>
        <strain evidence="2 3">YK-624</strain>
    </source>
</reference>
<gene>
    <name evidence="2" type="ORF">PsYK624_140470</name>
</gene>
<feature type="compositionally biased region" description="Polar residues" evidence="1">
    <location>
        <begin position="61"/>
        <end position="71"/>
    </location>
</feature>
<feature type="region of interest" description="Disordered" evidence="1">
    <location>
        <begin position="1"/>
        <end position="94"/>
    </location>
</feature>
<organism evidence="2 3">
    <name type="scientific">Phanerochaete sordida</name>
    <dbReference type="NCBI Taxonomy" id="48140"/>
    <lineage>
        <taxon>Eukaryota</taxon>
        <taxon>Fungi</taxon>
        <taxon>Dikarya</taxon>
        <taxon>Basidiomycota</taxon>
        <taxon>Agaricomycotina</taxon>
        <taxon>Agaricomycetes</taxon>
        <taxon>Polyporales</taxon>
        <taxon>Phanerochaetaceae</taxon>
        <taxon>Phanerochaete</taxon>
    </lineage>
</organism>
<dbReference type="Proteomes" id="UP000703269">
    <property type="component" value="Unassembled WGS sequence"/>
</dbReference>
<evidence type="ECO:0000313" key="2">
    <source>
        <dbReference type="EMBL" id="GJE97825.1"/>
    </source>
</evidence>
<feature type="compositionally biased region" description="Basic and acidic residues" evidence="1">
    <location>
        <begin position="1"/>
        <end position="11"/>
    </location>
</feature>
<proteinExistence type="predicted"/>